<feature type="compositionally biased region" description="Polar residues" evidence="1">
    <location>
        <begin position="660"/>
        <end position="672"/>
    </location>
</feature>
<dbReference type="AlphaFoldDB" id="A0A4U0TYP2"/>
<feature type="compositionally biased region" description="Basic and acidic residues" evidence="1">
    <location>
        <begin position="1"/>
        <end position="11"/>
    </location>
</feature>
<feature type="region of interest" description="Disordered" evidence="1">
    <location>
        <begin position="636"/>
        <end position="677"/>
    </location>
</feature>
<dbReference type="GO" id="GO:0070822">
    <property type="term" value="C:Sin3-type complex"/>
    <property type="evidence" value="ECO:0007669"/>
    <property type="project" value="TreeGrafter"/>
</dbReference>
<feature type="region of interest" description="Disordered" evidence="1">
    <location>
        <begin position="749"/>
        <end position="775"/>
    </location>
</feature>
<feature type="compositionally biased region" description="Basic residues" evidence="1">
    <location>
        <begin position="565"/>
        <end position="575"/>
    </location>
</feature>
<evidence type="ECO:0000313" key="3">
    <source>
        <dbReference type="EMBL" id="TKA27504.1"/>
    </source>
</evidence>
<dbReference type="InterPro" id="IPR038919">
    <property type="entry name" value="STB2/STB2"/>
</dbReference>
<name>A0A4U0TYP2_9PEZI</name>
<protein>
    <recommendedName>
        <fullName evidence="2">STB6-like N-terminal domain-containing protein</fullName>
    </recommendedName>
</protein>
<comment type="caution">
    <text evidence="3">The sequence shown here is derived from an EMBL/GenBank/DDBJ whole genome shotgun (WGS) entry which is preliminary data.</text>
</comment>
<accession>A0A4U0TYP2</accession>
<feature type="region of interest" description="Disordered" evidence="1">
    <location>
        <begin position="537"/>
        <end position="588"/>
    </location>
</feature>
<dbReference type="OrthoDB" id="19806at2759"/>
<feature type="compositionally biased region" description="Low complexity" evidence="1">
    <location>
        <begin position="576"/>
        <end position="585"/>
    </location>
</feature>
<dbReference type="PANTHER" id="PTHR31011">
    <property type="entry name" value="PROTEIN STB2-RELATED"/>
    <property type="match status" value="1"/>
</dbReference>
<dbReference type="PANTHER" id="PTHR31011:SF2">
    <property type="entry name" value="PROTEIN STB2-RELATED"/>
    <property type="match status" value="1"/>
</dbReference>
<reference evidence="3 4" key="1">
    <citation type="submission" date="2017-03" db="EMBL/GenBank/DDBJ databases">
        <title>Genomes of endolithic fungi from Antarctica.</title>
        <authorList>
            <person name="Coleine C."/>
            <person name="Masonjones S."/>
            <person name="Stajich J.E."/>
        </authorList>
    </citation>
    <scope>NUCLEOTIDE SEQUENCE [LARGE SCALE GENOMIC DNA]</scope>
    <source>
        <strain evidence="3 4">CCFEE 5311</strain>
    </source>
</reference>
<sequence>MANRASIDDRKLRPRSTSNEAERPSTAPHSGSPTSGTRHTPSNPLSATPEHQPTSPSLPSTHQPFVLPDPTALRYLSADPSTTLLTPRTTLSGYETYLVEQWTTSRSHPTSVITTYTGNPAHTIVVGVLSVPVDEKAWNPRLRVYFKALNQYFARRRETELGVLMVTNLPSFPSSLTVIPVPDGDVRKYRTSFFVAENLKRLGCSGRVGLSLTPPTAPTVAKFVQLYRISERIDAEAAVIELVKLCQSALMLFGKLEIDYADGLLCDVTERAVTDWWVEIGSEQYDVEPHDGILGPTTVAGLLGLLLGARNRLHAVGAPVGKDPFDVESMKRGVSHFQKTQRLPHPRSRRLDRRTLDRLHKATQKAAHQTSHWPTVPKVLRNTAAELSGKGGEMIVDAVSGRGGRVGIAEVETCEIERFSELVYGSRGKWLWRGKAIKKHRGSGGQEEAQRRERLTSVSAGMGKGLVFRGDEQGGFTWTAKRTGQDPLSAVEERDGFDGLTRTPEEASEDEEGSKFGVLSAAKSGLGKFKGAVGLKGHQSRLSDEAQARQVSPTTPEDGGVAVGGKRRPMFRRTHSSPLSSPTSPRFASSIRGLGAVAEQRHGQAGNDLERARTAENPHNNYQHLFATNSALSQESVDNAPSYMSRETKHDSGDAGKLPSSEQASSHPSQAATAEPSIAGSIYNGVDMDEVLPTGPETEKDIGNLLRRTLSYSQFMSIHQVEHRSDDAYPRHLSFSLAEESVLTWSSVTARADLEDDEEEDDDNDDDGEGNTNDPFTQLAAQTLQAKTSTLLRLNLNTLLTTTSPWTALQLANLETSLLRPADRHIQTLQSQFNTPFSDRVSTLHGTAEAVLRQVREELGEQGKEVEMLAARLEYEVGELEGRVRDVGVGVGEFGKGVRGVEGRVGELEGEGEREREGEGWLGGLGGGRCVVS</sequence>
<dbReference type="Pfam" id="PF25995">
    <property type="entry name" value="STB6_N"/>
    <property type="match status" value="1"/>
</dbReference>
<feature type="compositionally biased region" description="Polar residues" evidence="1">
    <location>
        <begin position="27"/>
        <end position="63"/>
    </location>
</feature>
<feature type="region of interest" description="Disordered" evidence="1">
    <location>
        <begin position="1"/>
        <end position="66"/>
    </location>
</feature>
<dbReference type="EMBL" id="NAJP01000127">
    <property type="protein sequence ID" value="TKA27504.1"/>
    <property type="molecule type" value="Genomic_DNA"/>
</dbReference>
<gene>
    <name evidence="3" type="ORF">B0A54_16820</name>
</gene>
<evidence type="ECO:0000313" key="4">
    <source>
        <dbReference type="Proteomes" id="UP000310066"/>
    </source>
</evidence>
<feature type="domain" description="STB6-like N-terminal" evidence="2">
    <location>
        <begin position="64"/>
        <end position="202"/>
    </location>
</feature>
<evidence type="ECO:0000259" key="2">
    <source>
        <dbReference type="Pfam" id="PF25995"/>
    </source>
</evidence>
<feature type="region of interest" description="Disordered" evidence="1">
    <location>
        <begin position="477"/>
        <end position="515"/>
    </location>
</feature>
<dbReference type="Proteomes" id="UP000310066">
    <property type="component" value="Unassembled WGS sequence"/>
</dbReference>
<evidence type="ECO:0000256" key="1">
    <source>
        <dbReference type="SAM" id="MobiDB-lite"/>
    </source>
</evidence>
<proteinExistence type="predicted"/>
<dbReference type="STRING" id="329885.A0A4U0TYP2"/>
<feature type="compositionally biased region" description="Acidic residues" evidence="1">
    <location>
        <begin position="754"/>
        <end position="769"/>
    </location>
</feature>
<organism evidence="3 4">
    <name type="scientific">Friedmanniomyces endolithicus</name>
    <dbReference type="NCBI Taxonomy" id="329885"/>
    <lineage>
        <taxon>Eukaryota</taxon>
        <taxon>Fungi</taxon>
        <taxon>Dikarya</taxon>
        <taxon>Ascomycota</taxon>
        <taxon>Pezizomycotina</taxon>
        <taxon>Dothideomycetes</taxon>
        <taxon>Dothideomycetidae</taxon>
        <taxon>Mycosphaerellales</taxon>
        <taxon>Teratosphaeriaceae</taxon>
        <taxon>Friedmanniomyces</taxon>
    </lineage>
</organism>
<dbReference type="InterPro" id="IPR059025">
    <property type="entry name" value="STB6_N"/>
</dbReference>